<feature type="signal peptide" evidence="1">
    <location>
        <begin position="1"/>
        <end position="20"/>
    </location>
</feature>
<accession>A0A6L2R3Z3</accession>
<evidence type="ECO:0000256" key="1">
    <source>
        <dbReference type="SAM" id="SignalP"/>
    </source>
</evidence>
<reference evidence="2 3" key="1">
    <citation type="journal article" date="2020" name="ISME J.">
        <title>Parallel Reductive Genome Evolution in Desulfovibrio Ectosymbionts Independently Acquired by Trichonympha Protists in the Termite Gut.</title>
        <authorList>
            <person name="Takeuchi M."/>
            <person name="Kuwahara H."/>
            <person name="Murakami T."/>
            <person name="Takahashi K."/>
            <person name="Kajitani R."/>
            <person name="Toyoda A."/>
            <person name="Itoh T."/>
            <person name="Ohkuma M."/>
            <person name="Hongoh Y."/>
        </authorList>
    </citation>
    <scope>NUCLEOTIDE SEQUENCE [LARGE SCALE GENOMIC DNA]</scope>
    <source>
        <strain evidence="2">ZnDsv-02</strain>
    </source>
</reference>
<comment type="caution">
    <text evidence="2">The sequence shown here is derived from an EMBL/GenBank/DDBJ whole genome shotgun (WGS) entry which is preliminary data.</text>
</comment>
<name>A0A6L2R3Z3_9BACT</name>
<proteinExistence type="predicted"/>
<protein>
    <submittedName>
        <fullName evidence="2">Uncharacterized protein</fullName>
    </submittedName>
</protein>
<dbReference type="EMBL" id="BLLL01000001">
    <property type="protein sequence ID" value="GFH62277.1"/>
    <property type="molecule type" value="Genomic_DNA"/>
</dbReference>
<evidence type="ECO:0000313" key="2">
    <source>
        <dbReference type="EMBL" id="GFH62277.1"/>
    </source>
</evidence>
<dbReference type="Proteomes" id="UP000505077">
    <property type="component" value="Unassembled WGS sequence"/>
</dbReference>
<gene>
    <name evidence="2" type="ORF">ZNDK_0048</name>
</gene>
<evidence type="ECO:0000313" key="3">
    <source>
        <dbReference type="Proteomes" id="UP000505077"/>
    </source>
</evidence>
<feature type="chain" id="PRO_5027052377" evidence="1">
    <location>
        <begin position="21"/>
        <end position="166"/>
    </location>
</feature>
<dbReference type="AlphaFoldDB" id="A0A6L2R3Z3"/>
<sequence length="166" mass="18112">MTRCMIATLLLLCLAGVANAEHRGFTQFDVDLPEGWDGEETENFLGGNKDSYMLVLGRKDAEGENFLAQVSVFLLPPLDGTPETIAKKMASMQDNVSTPQKEGKFWTFTGEPRTPSLKSPAVTRIRTTERYVLVIIAQDPQALGAESVVASLRGVTPEAKEALPKN</sequence>
<organism evidence="2 3">
    <name type="scientific">Candidatus Desulfovibrio kirbyi</name>
    <dbReference type="NCBI Taxonomy" id="2696086"/>
    <lineage>
        <taxon>Bacteria</taxon>
        <taxon>Pseudomonadati</taxon>
        <taxon>Thermodesulfobacteriota</taxon>
        <taxon>Desulfovibrionia</taxon>
        <taxon>Desulfovibrionales</taxon>
        <taxon>Desulfovibrionaceae</taxon>
        <taxon>Desulfovibrio</taxon>
    </lineage>
</organism>
<keyword evidence="1" id="KW-0732">Signal</keyword>